<proteinExistence type="predicted"/>
<protein>
    <submittedName>
        <fullName evidence="1">Uncharacterized protein</fullName>
    </submittedName>
</protein>
<keyword evidence="2" id="KW-1185">Reference proteome</keyword>
<dbReference type="Proteomes" id="UP000003179">
    <property type="component" value="Unassembled WGS sequence"/>
</dbReference>
<sequence>MPHRAQNILISIHEWLLKDMAFSQSFPSRCSYRRNTVVTQRRDFHISVTPAKRFRNVTSERLTP</sequence>
<accession>A0ABP2K897</accession>
<comment type="caution">
    <text evidence="1">The sequence shown here is derived from an EMBL/GenBank/DDBJ whole genome shotgun (WGS) entry which is preliminary data.</text>
</comment>
<organism evidence="1 2">
    <name type="scientific">Cutibacterium modestum HL044PA1</name>
    <dbReference type="NCBI Taxonomy" id="765109"/>
    <lineage>
        <taxon>Bacteria</taxon>
        <taxon>Bacillati</taxon>
        <taxon>Actinomycetota</taxon>
        <taxon>Actinomycetes</taxon>
        <taxon>Propionibacteriales</taxon>
        <taxon>Propionibacteriaceae</taxon>
        <taxon>Cutibacterium</taxon>
        <taxon>Cutibacterium modestum</taxon>
    </lineage>
</organism>
<dbReference type="EMBL" id="ADZU01000027">
    <property type="protein sequence ID" value="EFS92224.1"/>
    <property type="molecule type" value="Genomic_DNA"/>
</dbReference>
<reference evidence="1" key="1">
    <citation type="submission" date="2010-08" db="EMBL/GenBank/DDBJ databases">
        <authorList>
            <person name="Weinstock G."/>
            <person name="Sodergren E."/>
            <person name="Clifton S."/>
            <person name="Fulton L."/>
            <person name="Fulton B."/>
            <person name="Courtney L."/>
            <person name="Fronick C."/>
            <person name="Harrison M."/>
            <person name="Strong C."/>
            <person name="Farmer C."/>
            <person name="Delahaunty K."/>
            <person name="Markovic C."/>
            <person name="Hall O."/>
            <person name="Minx P."/>
            <person name="Tomlinson C."/>
            <person name="Mitreva M."/>
            <person name="Hou S."/>
            <person name="Chen J."/>
            <person name="Wollam A."/>
            <person name="Pepin K.H."/>
            <person name="Johnson M."/>
            <person name="Bhonagiri V."/>
            <person name="Zhang X."/>
            <person name="Suruliraj S."/>
            <person name="Warren W."/>
            <person name="Chinwalla A."/>
            <person name="Mardis E.R."/>
            <person name="Wilson R.K."/>
        </authorList>
    </citation>
    <scope>NUCLEOTIDE SEQUENCE [LARGE SCALE GENOMIC DNA]</scope>
    <source>
        <strain evidence="1">HL044PA1</strain>
    </source>
</reference>
<evidence type="ECO:0000313" key="2">
    <source>
        <dbReference type="Proteomes" id="UP000003179"/>
    </source>
</evidence>
<name>A0ABP2K897_9ACTN</name>
<gene>
    <name evidence="1" type="ORF">HMPREF9607_01565</name>
</gene>
<evidence type="ECO:0000313" key="1">
    <source>
        <dbReference type="EMBL" id="EFS92224.1"/>
    </source>
</evidence>